<name>N1QIM2_SPHMS</name>
<dbReference type="SUPFAM" id="SSF47336">
    <property type="entry name" value="ACP-like"/>
    <property type="match status" value="1"/>
</dbReference>
<dbReference type="HOGENOM" id="CLU_002220_2_1_1"/>
<sequence>MGGPMIAERYDSLDQLIKQRAQTHSQDPLLSYPSSDGKHFTDYTGTDVEFLTRAVASHYAAAVGFSHYTASSSSSTNDNDVVGEVPRIALIGTSSIDYYITFLAVQRLGWTTILISPRLAMEGFAHLLTTTKCSAVIVAESSQNVLESVDQMYSLGLTRVPLVEISRIAAEDRVASASASWSSSSSIDRRPPLELREPGRGHEIVIHSGGTTGLPKPVCINPVTWLAQAADIAARMPRVDTLSTLPLFHSFGLATLLRCLINGKRLSLLDAGRPVTASIVESSLQLTHSRAVVTVPYVLKFFAEAEGGLQRLALLDQVVAAGSTIPDDLAAELRKHQVHIFHLYGLTEAGALMEPTPDDFRWVTPLPHAKPFLQFDPVGDDGLYHLTVLPGLKAKAYSSSSDGSYATKDLFYRHPEDPNKWKFATRQDDIIVLINGEKADPIPIEDSVAHNPHVSVAVAFGAERDSLGLIVIASDSAAHLSAAEVLASISPDLAAGNSRVPAYARISLEQVMIKPAGTPFPVTDKATVKRSLFLKQFAKDIEAHYTEMEGAKSLLVHEDVVMSDGEVLDLVRAIVCDVLGFKEAQSEEKTIPHMDDMSDFFTLGMDSLKASQVRSKILRSIYLGGGGGGKNKLATNVVFEYPTVALLTEHLLNLRKGDVVVKDDAEEIARALVLKYSQFDTCDPAIIAGTSSSRVVLLTGATGVVGVHILHHLLQNDTISKIYCLIRASDDAQALTRIHDTLHKHRLLKGQTSHLHQLLTQKLSAFSCDFNNVEDNLGLQPETLHLFRSTITHIIHNAWSVNFNQSLRSFDRGCISSTHFLLNLAATSPTRLLPPNKKQKQKPSLTFISSIATALAAPTSVAEDLVPWSYVEERMGYAQSKWVAEQLLASAAATAEIPVRIARLGQVCGDSVEGLWNPAEAIPTIVRTAVTQGVLPGEEEEELQWLPADVAGQAIVDVAVYEDEDEDDDGEESRLLQVFNLVNSTFPLFWNQDFLPFLQRAGLSFEIISGKDWVKKLEKYSSIQDEPAVKLFDFFKHNRFTDTAYV</sequence>
<accession>N1QIM2</accession>
<keyword evidence="2" id="KW-0597">Phosphoprotein</keyword>
<dbReference type="RefSeq" id="XP_016758550.1">
    <property type="nucleotide sequence ID" value="XM_016902662.1"/>
</dbReference>
<dbReference type="InterPro" id="IPR036291">
    <property type="entry name" value="NAD(P)-bd_dom_sf"/>
</dbReference>
<dbReference type="Pfam" id="PF00501">
    <property type="entry name" value="AMP-binding"/>
    <property type="match status" value="1"/>
</dbReference>
<dbReference type="GeneID" id="27899799"/>
<dbReference type="Pfam" id="PF07993">
    <property type="entry name" value="NAD_binding_4"/>
    <property type="match status" value="1"/>
</dbReference>
<evidence type="ECO:0000256" key="1">
    <source>
        <dbReference type="ARBA" id="ARBA00022450"/>
    </source>
</evidence>
<evidence type="ECO:0000256" key="2">
    <source>
        <dbReference type="ARBA" id="ARBA00022553"/>
    </source>
</evidence>
<dbReference type="InterPro" id="IPR051414">
    <property type="entry name" value="Adenylate-forming_Reductase"/>
</dbReference>
<dbReference type="SUPFAM" id="SSF51735">
    <property type="entry name" value="NAD(P)-binding Rossmann-fold domains"/>
    <property type="match status" value="1"/>
</dbReference>
<evidence type="ECO:0000313" key="5">
    <source>
        <dbReference type="Proteomes" id="UP000016931"/>
    </source>
</evidence>
<dbReference type="eggNOG" id="KOG1178">
    <property type="taxonomic scope" value="Eukaryota"/>
</dbReference>
<dbReference type="Pfam" id="PF23562">
    <property type="entry name" value="AMP-binding_C_3"/>
    <property type="match status" value="1"/>
</dbReference>
<dbReference type="EMBL" id="KB456267">
    <property type="protein sequence ID" value="EMF10429.1"/>
    <property type="molecule type" value="Genomic_DNA"/>
</dbReference>
<protein>
    <submittedName>
        <fullName evidence="4">Acetyl-CoA synthetase-like protein</fullName>
    </submittedName>
</protein>
<keyword evidence="1" id="KW-0596">Phosphopantetheine</keyword>
<dbReference type="InterPro" id="IPR013120">
    <property type="entry name" value="FAR_NAD-bd"/>
</dbReference>
<dbReference type="InterPro" id="IPR020806">
    <property type="entry name" value="PKS_PP-bd"/>
</dbReference>
<organism evidence="4 5">
    <name type="scientific">Sphaerulina musiva (strain SO2202)</name>
    <name type="common">Poplar stem canker fungus</name>
    <name type="synonym">Septoria musiva</name>
    <dbReference type="NCBI Taxonomy" id="692275"/>
    <lineage>
        <taxon>Eukaryota</taxon>
        <taxon>Fungi</taxon>
        <taxon>Dikarya</taxon>
        <taxon>Ascomycota</taxon>
        <taxon>Pezizomycotina</taxon>
        <taxon>Dothideomycetes</taxon>
        <taxon>Dothideomycetidae</taxon>
        <taxon>Mycosphaerellales</taxon>
        <taxon>Mycosphaerellaceae</taxon>
        <taxon>Sphaerulina</taxon>
    </lineage>
</organism>
<dbReference type="Gene3D" id="3.40.50.720">
    <property type="entry name" value="NAD(P)-binding Rossmann-like Domain"/>
    <property type="match status" value="1"/>
</dbReference>
<dbReference type="PROSITE" id="PS00455">
    <property type="entry name" value="AMP_BINDING"/>
    <property type="match status" value="1"/>
</dbReference>
<evidence type="ECO:0000313" key="4">
    <source>
        <dbReference type="EMBL" id="EMF10429.1"/>
    </source>
</evidence>
<feature type="domain" description="Carrier" evidence="3">
    <location>
        <begin position="565"/>
        <end position="655"/>
    </location>
</feature>
<dbReference type="SMART" id="SM00823">
    <property type="entry name" value="PKS_PP"/>
    <property type="match status" value="1"/>
</dbReference>
<dbReference type="PROSITE" id="PS50075">
    <property type="entry name" value="CARRIER"/>
    <property type="match status" value="1"/>
</dbReference>
<dbReference type="OMA" id="DQGYAHL"/>
<dbReference type="AlphaFoldDB" id="N1QIM2"/>
<dbReference type="InterPro" id="IPR000873">
    <property type="entry name" value="AMP-dep_synth/lig_dom"/>
</dbReference>
<gene>
    <name evidence="4" type="ORF">SEPMUDRAFT_134789</name>
</gene>
<dbReference type="PANTHER" id="PTHR43439">
    <property type="entry name" value="PHENYLACETATE-COENZYME A LIGASE"/>
    <property type="match status" value="1"/>
</dbReference>
<dbReference type="InterPro" id="IPR009081">
    <property type="entry name" value="PP-bd_ACP"/>
</dbReference>
<dbReference type="OrthoDB" id="429813at2759"/>
<dbReference type="GO" id="GO:0031177">
    <property type="term" value="F:phosphopantetheine binding"/>
    <property type="evidence" value="ECO:0007669"/>
    <property type="project" value="InterPro"/>
</dbReference>
<dbReference type="Gene3D" id="3.40.50.12780">
    <property type="entry name" value="N-terminal domain of ligase-like"/>
    <property type="match status" value="1"/>
</dbReference>
<dbReference type="InterPro" id="IPR036736">
    <property type="entry name" value="ACP-like_sf"/>
</dbReference>
<proteinExistence type="predicted"/>
<dbReference type="STRING" id="692275.N1QIM2"/>
<dbReference type="InterPro" id="IPR020845">
    <property type="entry name" value="AMP-binding_CS"/>
</dbReference>
<dbReference type="SUPFAM" id="SSF56801">
    <property type="entry name" value="Acetyl-CoA synthetase-like"/>
    <property type="match status" value="1"/>
</dbReference>
<keyword evidence="5" id="KW-1185">Reference proteome</keyword>
<dbReference type="InterPro" id="IPR042099">
    <property type="entry name" value="ANL_N_sf"/>
</dbReference>
<dbReference type="Proteomes" id="UP000016931">
    <property type="component" value="Unassembled WGS sequence"/>
</dbReference>
<evidence type="ECO:0000259" key="3">
    <source>
        <dbReference type="PROSITE" id="PS50075"/>
    </source>
</evidence>
<dbReference type="PANTHER" id="PTHR43439:SF2">
    <property type="entry name" value="ENZYME, PUTATIVE (JCVI)-RELATED"/>
    <property type="match status" value="1"/>
</dbReference>
<reference evidence="4 5" key="1">
    <citation type="journal article" date="2012" name="PLoS Pathog.">
        <title>Diverse lifestyles and strategies of plant pathogenesis encoded in the genomes of eighteen Dothideomycetes fungi.</title>
        <authorList>
            <person name="Ohm R.A."/>
            <person name="Feau N."/>
            <person name="Henrissat B."/>
            <person name="Schoch C.L."/>
            <person name="Horwitz B.A."/>
            <person name="Barry K.W."/>
            <person name="Condon B.J."/>
            <person name="Copeland A.C."/>
            <person name="Dhillon B."/>
            <person name="Glaser F."/>
            <person name="Hesse C.N."/>
            <person name="Kosti I."/>
            <person name="LaButti K."/>
            <person name="Lindquist E.A."/>
            <person name="Lucas S."/>
            <person name="Salamov A.A."/>
            <person name="Bradshaw R.E."/>
            <person name="Ciuffetti L."/>
            <person name="Hamelin R.C."/>
            <person name="Kema G.H.J."/>
            <person name="Lawrence C."/>
            <person name="Scott J.A."/>
            <person name="Spatafora J.W."/>
            <person name="Turgeon B.G."/>
            <person name="de Wit P.J.G.M."/>
            <person name="Zhong S."/>
            <person name="Goodwin S.B."/>
            <person name="Grigoriev I.V."/>
        </authorList>
    </citation>
    <scope>NUCLEOTIDE SEQUENCE [LARGE SCALE GENOMIC DNA]</scope>
    <source>
        <strain evidence="4 5">SO2202</strain>
    </source>
</reference>
<dbReference type="Gene3D" id="1.10.1200.10">
    <property type="entry name" value="ACP-like"/>
    <property type="match status" value="1"/>
</dbReference>